<gene>
    <name evidence="2" type="primary">mav301</name>
</gene>
<protein>
    <submittedName>
        <fullName evidence="2">MAV301</fullName>
    </submittedName>
</protein>
<dbReference type="EMBL" id="AF002133">
    <property type="protein sequence ID" value="AAC46202.1"/>
    <property type="molecule type" value="Genomic_DNA"/>
</dbReference>
<organism evidence="2">
    <name type="scientific">Mycobacterium avium</name>
    <dbReference type="NCBI Taxonomy" id="1764"/>
    <lineage>
        <taxon>Bacteria</taxon>
        <taxon>Bacillati</taxon>
        <taxon>Actinomycetota</taxon>
        <taxon>Actinomycetes</taxon>
        <taxon>Mycobacteriales</taxon>
        <taxon>Mycobacteriaceae</taxon>
        <taxon>Mycobacterium</taxon>
        <taxon>Mycobacterium avium complex (MAC)</taxon>
    </lineage>
</organism>
<accession>O07398</accession>
<name>O07398_MYCAV</name>
<evidence type="ECO:0000256" key="1">
    <source>
        <dbReference type="SAM" id="MobiDB-lite"/>
    </source>
</evidence>
<reference evidence="2" key="1">
    <citation type="journal article" date="1998" name="Microbiology">
        <title>Determination of a 15437 bp nucleotide sequence around the inhA gene of Mycobacterium avium and similarity analysis of the products of putative ORFs.</title>
        <authorList>
            <person name="Labo M."/>
            <person name="Gusberti L."/>
            <person name="de Rossi E."/>
            <person name="Speziale P."/>
            <person name="Riccardi G."/>
        </authorList>
    </citation>
    <scope>NUCLEOTIDE SEQUENCE</scope>
    <source>
        <strain evidence="2">GIR10</strain>
    </source>
</reference>
<feature type="region of interest" description="Disordered" evidence="1">
    <location>
        <begin position="40"/>
        <end position="67"/>
    </location>
</feature>
<proteinExistence type="predicted"/>
<feature type="region of interest" description="Disordered" evidence="1">
    <location>
        <begin position="239"/>
        <end position="262"/>
    </location>
</feature>
<sequence length="301" mass="30888">MIPVTRIRLPSSSPAMSVLNVLVCWLESVAHAHTAVDGDHRAGDVTGVLGGQEADGPGHLRGGADPLGRDELQCARLDPLVQRAGHLGVDVTGCDDVGGHTRLGQFAGDRAGHPDQARLGGRVVGLVADAPHAGHRADVDDAAEPLFLHAPGRALGHPERPGQVGVDDLGEPLLRHPDQECVLGDTGVGHQHLDRPLVLLHLCEGAVDGVVVGDVALDTEQPVGRPGSAVRDGHLVGLGGQPLGDRQTDAPVSSGHQDGAGDECRSAVVGGTFGGVLGGRVSHPVNLSPRLIGPETGWPRS</sequence>
<dbReference type="AlphaFoldDB" id="O07398"/>
<evidence type="ECO:0000313" key="2">
    <source>
        <dbReference type="EMBL" id="AAC46202.1"/>
    </source>
</evidence>